<protein>
    <submittedName>
        <fullName evidence="2">Uncharacterized protein</fullName>
    </submittedName>
</protein>
<dbReference type="Pfam" id="PF12298">
    <property type="entry name" value="Bot1p"/>
    <property type="match status" value="1"/>
</dbReference>
<dbReference type="InParanoid" id="A0A316YYQ2"/>
<feature type="compositionally biased region" description="Low complexity" evidence="1">
    <location>
        <begin position="1"/>
        <end position="14"/>
    </location>
</feature>
<dbReference type="PANTHER" id="PTHR28158:SF1">
    <property type="entry name" value="SMALL RIBOSOMAL SUBUNIT PROTEIN MS45"/>
    <property type="match status" value="1"/>
</dbReference>
<feature type="region of interest" description="Disordered" evidence="1">
    <location>
        <begin position="219"/>
        <end position="282"/>
    </location>
</feature>
<dbReference type="GO" id="GO:0005763">
    <property type="term" value="C:mitochondrial small ribosomal subunit"/>
    <property type="evidence" value="ECO:0007669"/>
    <property type="project" value="TreeGrafter"/>
</dbReference>
<dbReference type="GeneID" id="37042688"/>
<evidence type="ECO:0000313" key="2">
    <source>
        <dbReference type="EMBL" id="PWN94166.1"/>
    </source>
</evidence>
<feature type="compositionally biased region" description="Polar residues" evidence="1">
    <location>
        <begin position="258"/>
        <end position="282"/>
    </location>
</feature>
<feature type="compositionally biased region" description="Basic and acidic residues" evidence="1">
    <location>
        <begin position="219"/>
        <end position="228"/>
    </location>
</feature>
<feature type="compositionally biased region" description="Low complexity" evidence="1">
    <location>
        <begin position="231"/>
        <end position="245"/>
    </location>
</feature>
<dbReference type="InterPro" id="IPR021036">
    <property type="entry name" value="Ribosomal_mS45"/>
</dbReference>
<feature type="compositionally biased region" description="Low complexity" evidence="1">
    <location>
        <begin position="35"/>
        <end position="44"/>
    </location>
</feature>
<feature type="region of interest" description="Disordered" evidence="1">
    <location>
        <begin position="1"/>
        <end position="61"/>
    </location>
</feature>
<gene>
    <name evidence="2" type="ORF">FA10DRAFT_264734</name>
</gene>
<dbReference type="Proteomes" id="UP000245768">
    <property type="component" value="Unassembled WGS sequence"/>
</dbReference>
<evidence type="ECO:0000256" key="1">
    <source>
        <dbReference type="SAM" id="MobiDB-lite"/>
    </source>
</evidence>
<dbReference type="OrthoDB" id="10052321at2759"/>
<accession>A0A316YYQ2</accession>
<evidence type="ECO:0000313" key="3">
    <source>
        <dbReference type="Proteomes" id="UP000245768"/>
    </source>
</evidence>
<organism evidence="2 3">
    <name type="scientific">Acaromyces ingoldii</name>
    <dbReference type="NCBI Taxonomy" id="215250"/>
    <lineage>
        <taxon>Eukaryota</taxon>
        <taxon>Fungi</taxon>
        <taxon>Dikarya</taxon>
        <taxon>Basidiomycota</taxon>
        <taxon>Ustilaginomycotina</taxon>
        <taxon>Exobasidiomycetes</taxon>
        <taxon>Exobasidiales</taxon>
        <taxon>Cryptobasidiaceae</taxon>
        <taxon>Acaromyces</taxon>
    </lineage>
</organism>
<name>A0A316YYQ2_9BASI</name>
<proteinExistence type="predicted"/>
<dbReference type="GO" id="GO:0032543">
    <property type="term" value="P:mitochondrial translation"/>
    <property type="evidence" value="ECO:0007669"/>
    <property type="project" value="TreeGrafter"/>
</dbReference>
<reference evidence="2 3" key="1">
    <citation type="journal article" date="2018" name="Mol. Biol. Evol.">
        <title>Broad Genomic Sampling Reveals a Smut Pathogenic Ancestry of the Fungal Clade Ustilaginomycotina.</title>
        <authorList>
            <person name="Kijpornyongpan T."/>
            <person name="Mondo S.J."/>
            <person name="Barry K."/>
            <person name="Sandor L."/>
            <person name="Lee J."/>
            <person name="Lipzen A."/>
            <person name="Pangilinan J."/>
            <person name="LaButti K."/>
            <person name="Hainaut M."/>
            <person name="Henrissat B."/>
            <person name="Grigoriev I.V."/>
            <person name="Spatafora J.W."/>
            <person name="Aime M.C."/>
        </authorList>
    </citation>
    <scope>NUCLEOTIDE SEQUENCE [LARGE SCALE GENOMIC DNA]</scope>
    <source>
        <strain evidence="2 3">MCA 4198</strain>
    </source>
</reference>
<dbReference type="EMBL" id="KZ819634">
    <property type="protein sequence ID" value="PWN94166.1"/>
    <property type="molecule type" value="Genomic_DNA"/>
</dbReference>
<keyword evidence="3" id="KW-1185">Reference proteome</keyword>
<dbReference type="GO" id="GO:0003735">
    <property type="term" value="F:structural constituent of ribosome"/>
    <property type="evidence" value="ECO:0007669"/>
    <property type="project" value="TreeGrafter"/>
</dbReference>
<dbReference type="RefSeq" id="XP_025381364.1">
    <property type="nucleotide sequence ID" value="XM_025520772.1"/>
</dbReference>
<sequence>MASPASSSRSAAARVLQRQTGARAFSTSAQTCAEPSSSSTSSPSRGRKPRPQRANVLPPYPEWVSGQGKAYESAPVGRGPFWIGSTPFPLNPTFNPPPPLSQAVRDQMWSLHSQNPSANSVRVLSGRFGVQMERVTAVLRLKALEHEFVKKGKPLQTPFQKQMERLLGSAQDARSIMKEADTAPSSKGANFRGPIREEVPMSAQSEDTPSSIAPALAKEATERKERMRTIPTGGPATKGPAPSKAVVETVDQSRRTRPSLSVTDLSSRPSSYQGAGTATPASQGKRFHFMNAIVFLIILRSCLKQMAGPWRQ</sequence>
<feature type="compositionally biased region" description="Polar residues" evidence="1">
    <location>
        <begin position="17"/>
        <end position="34"/>
    </location>
</feature>
<dbReference type="AlphaFoldDB" id="A0A316YYQ2"/>
<dbReference type="PANTHER" id="PTHR28158">
    <property type="entry name" value="37S RIBOSOMAL PROTEIN S35, MITOCHONDRIAL"/>
    <property type="match status" value="1"/>
</dbReference>